<dbReference type="eggNOG" id="KOG1311">
    <property type="taxonomic scope" value="Eukaryota"/>
</dbReference>
<evidence type="ECO:0000259" key="13">
    <source>
        <dbReference type="Pfam" id="PF01529"/>
    </source>
</evidence>
<dbReference type="GO" id="GO:0006612">
    <property type="term" value="P:protein targeting to membrane"/>
    <property type="evidence" value="ECO:0007669"/>
    <property type="project" value="TreeGrafter"/>
</dbReference>
<evidence type="ECO:0000256" key="8">
    <source>
        <dbReference type="ARBA" id="ARBA00023315"/>
    </source>
</evidence>
<keyword evidence="2 11" id="KW-0808">Transferase</keyword>
<comment type="domain">
    <text evidence="11">The DHHC domain is required for palmitoyltransferase activity.</text>
</comment>
<dbReference type="GO" id="GO:0005783">
    <property type="term" value="C:endoplasmic reticulum"/>
    <property type="evidence" value="ECO:0007669"/>
    <property type="project" value="TreeGrafter"/>
</dbReference>
<evidence type="ECO:0000256" key="1">
    <source>
        <dbReference type="ARBA" id="ARBA00004141"/>
    </source>
</evidence>
<dbReference type="STRING" id="590646.G3B5G5"/>
<gene>
    <name evidence="14" type="ORF">CANTEDRAFT_114530</name>
</gene>
<comment type="catalytic activity">
    <reaction evidence="10 11">
        <text>L-cysteinyl-[protein] + hexadecanoyl-CoA = S-hexadecanoyl-L-cysteinyl-[protein] + CoA</text>
        <dbReference type="Rhea" id="RHEA:36683"/>
        <dbReference type="Rhea" id="RHEA-COMP:10131"/>
        <dbReference type="Rhea" id="RHEA-COMP:11032"/>
        <dbReference type="ChEBI" id="CHEBI:29950"/>
        <dbReference type="ChEBI" id="CHEBI:57287"/>
        <dbReference type="ChEBI" id="CHEBI:57379"/>
        <dbReference type="ChEBI" id="CHEBI:74151"/>
        <dbReference type="EC" id="2.3.1.225"/>
    </reaction>
</comment>
<dbReference type="Pfam" id="PF01529">
    <property type="entry name" value="DHHC"/>
    <property type="match status" value="1"/>
</dbReference>
<accession>G3B5G5</accession>
<dbReference type="Proteomes" id="UP000000707">
    <property type="component" value="Unassembled WGS sequence"/>
</dbReference>
<evidence type="ECO:0000313" key="15">
    <source>
        <dbReference type="Proteomes" id="UP000000707"/>
    </source>
</evidence>
<sequence length="386" mass="44431">MSSLPSPLPSKPRTWRNKIVPVGIIIGLGYLDFISCYSLGYQEIYTHHSHGVAICLWVLAGICQVLLFIYWAVIYVKGPGSCPQTKPYDLHNSGDCQFDRPPPIFTCDEYGYPIWCNNCQSIKTTRASHMKTVSRCVPRVDHFCIWIGTVIGKNNYRPFIKFMLWFLVYFLIMLVFLVRYTPSNYHRGDPGINNNYIVLYIMCGLWILMLSGLLVSQLYYISKNMTTIDDLNIKKARMYHRRNPSKEDENHPKTEAHPDSGTRFVSVDKGDFRLVVQCSVNDLLYNFGPKKNWINVMVYDSSTYFSPDERLYSSGKFVEAILIFIVPLLDLFYTKQITNDSEPVSFGPEFLALLESKISRHRCYLPSYLSERPNAEEPKASESSST</sequence>
<keyword evidence="15" id="KW-1185">Reference proteome</keyword>
<dbReference type="GO" id="GO:0019706">
    <property type="term" value="F:protein-cysteine S-palmitoyltransferase activity"/>
    <property type="evidence" value="ECO:0007669"/>
    <property type="project" value="UniProtKB-EC"/>
</dbReference>
<dbReference type="InterPro" id="IPR001594">
    <property type="entry name" value="Palmitoyltrfase_DHHC"/>
</dbReference>
<proteinExistence type="inferred from homology"/>
<evidence type="ECO:0000256" key="6">
    <source>
        <dbReference type="ARBA" id="ARBA00023139"/>
    </source>
</evidence>
<keyword evidence="4 11" id="KW-1133">Transmembrane helix</keyword>
<evidence type="ECO:0000256" key="3">
    <source>
        <dbReference type="ARBA" id="ARBA00022692"/>
    </source>
</evidence>
<feature type="transmembrane region" description="Helical" evidence="11">
    <location>
        <begin position="52"/>
        <end position="76"/>
    </location>
</feature>
<feature type="compositionally biased region" description="Basic and acidic residues" evidence="12">
    <location>
        <begin position="244"/>
        <end position="262"/>
    </location>
</feature>
<dbReference type="HOGENOM" id="CLU_715709_0_0_1"/>
<name>G3B5G5_CANTC</name>
<dbReference type="GO" id="GO:0016020">
    <property type="term" value="C:membrane"/>
    <property type="evidence" value="ECO:0007669"/>
    <property type="project" value="UniProtKB-SubCell"/>
</dbReference>
<reference evidence="14 15" key="1">
    <citation type="journal article" date="2011" name="Proc. Natl. Acad. Sci. U.S.A.">
        <title>Comparative genomics of xylose-fermenting fungi for enhanced biofuel production.</title>
        <authorList>
            <person name="Wohlbach D.J."/>
            <person name="Kuo A."/>
            <person name="Sato T.K."/>
            <person name="Potts K.M."/>
            <person name="Salamov A.A."/>
            <person name="LaButti K.M."/>
            <person name="Sun H."/>
            <person name="Clum A."/>
            <person name="Pangilinan J.L."/>
            <person name="Lindquist E.A."/>
            <person name="Lucas S."/>
            <person name="Lapidus A."/>
            <person name="Jin M."/>
            <person name="Gunawan C."/>
            <person name="Balan V."/>
            <person name="Dale B.E."/>
            <person name="Jeffries T.W."/>
            <person name="Zinkel R."/>
            <person name="Barry K.W."/>
            <person name="Grigoriev I.V."/>
            <person name="Gasch A.P."/>
        </authorList>
    </citation>
    <scope>NUCLEOTIDE SEQUENCE [LARGE SCALE GENOMIC DNA]</scope>
    <source>
        <strain evidence="15">ATCC 10573 / BCRC 21748 / CBS 615 / JCM 9827 / NBRC 10315 / NRRL Y-1498 / VKM Y-70</strain>
    </source>
</reference>
<feature type="domain" description="Palmitoyltransferase DHHC" evidence="13">
    <location>
        <begin position="115"/>
        <end position="232"/>
    </location>
</feature>
<evidence type="ECO:0000256" key="9">
    <source>
        <dbReference type="ARBA" id="ARBA00038298"/>
    </source>
</evidence>
<evidence type="ECO:0000256" key="11">
    <source>
        <dbReference type="RuleBase" id="RU079119"/>
    </source>
</evidence>
<keyword evidence="7" id="KW-0449">Lipoprotein</keyword>
<feature type="transmembrane region" description="Helical" evidence="11">
    <location>
        <begin position="159"/>
        <end position="177"/>
    </location>
</feature>
<dbReference type="GeneID" id="18247465"/>
<comment type="similarity">
    <text evidence="9">Belongs to the DHHC palmitoyltransferase family. PFA5 subfamily.</text>
</comment>
<evidence type="ECO:0000256" key="12">
    <source>
        <dbReference type="SAM" id="MobiDB-lite"/>
    </source>
</evidence>
<feature type="transmembrane region" description="Helical" evidence="11">
    <location>
        <begin position="197"/>
        <end position="221"/>
    </location>
</feature>
<evidence type="ECO:0000256" key="5">
    <source>
        <dbReference type="ARBA" id="ARBA00023136"/>
    </source>
</evidence>
<comment type="subcellular location">
    <subcellularLocation>
        <location evidence="1">Membrane</location>
        <topology evidence="1">Multi-pass membrane protein</topology>
    </subcellularLocation>
</comment>
<evidence type="ECO:0000256" key="2">
    <source>
        <dbReference type="ARBA" id="ARBA00022679"/>
    </source>
</evidence>
<keyword evidence="8 11" id="KW-0012">Acyltransferase</keyword>
<dbReference type="EC" id="2.3.1.225" evidence="11"/>
<evidence type="ECO:0000256" key="7">
    <source>
        <dbReference type="ARBA" id="ARBA00023288"/>
    </source>
</evidence>
<keyword evidence="3 11" id="KW-0812">Transmembrane</keyword>
<keyword evidence="5 11" id="KW-0472">Membrane</keyword>
<dbReference type="GO" id="GO:0005794">
    <property type="term" value="C:Golgi apparatus"/>
    <property type="evidence" value="ECO:0007669"/>
    <property type="project" value="TreeGrafter"/>
</dbReference>
<evidence type="ECO:0000256" key="10">
    <source>
        <dbReference type="ARBA" id="ARBA00048048"/>
    </source>
</evidence>
<feature type="region of interest" description="Disordered" evidence="12">
    <location>
        <begin position="242"/>
        <end position="262"/>
    </location>
</feature>
<organism evidence="15">
    <name type="scientific">Candida tenuis (strain ATCC 10573 / BCRC 21748 / CBS 615 / JCM 9827 / NBRC 10315 / NRRL Y-1498 / VKM Y-70)</name>
    <name type="common">Yeast</name>
    <name type="synonym">Yamadazyma tenuis</name>
    <dbReference type="NCBI Taxonomy" id="590646"/>
    <lineage>
        <taxon>Eukaryota</taxon>
        <taxon>Fungi</taxon>
        <taxon>Dikarya</taxon>
        <taxon>Ascomycota</taxon>
        <taxon>Saccharomycotina</taxon>
        <taxon>Pichiomycetes</taxon>
        <taxon>Debaryomycetaceae</taxon>
        <taxon>Yamadazyma</taxon>
    </lineage>
</organism>
<evidence type="ECO:0000313" key="14">
    <source>
        <dbReference type="EMBL" id="EGV63218.1"/>
    </source>
</evidence>
<feature type="transmembrane region" description="Helical" evidence="11">
    <location>
        <begin position="20"/>
        <end position="40"/>
    </location>
</feature>
<dbReference type="KEGG" id="cten:18247465"/>
<dbReference type="PROSITE" id="PS50216">
    <property type="entry name" value="DHHC"/>
    <property type="match status" value="1"/>
</dbReference>
<dbReference type="InterPro" id="IPR039859">
    <property type="entry name" value="PFA4/ZDH16/20/ERF2-like"/>
</dbReference>
<dbReference type="PANTHER" id="PTHR22883:SF23">
    <property type="entry name" value="PALMITOYLTRANSFERASE ZDHHC6"/>
    <property type="match status" value="1"/>
</dbReference>
<dbReference type="OrthoDB" id="331948at2759"/>
<keyword evidence="6" id="KW-0564">Palmitate</keyword>
<protein>
    <recommendedName>
        <fullName evidence="11">Palmitoyltransferase</fullName>
        <ecNumber evidence="11">2.3.1.225</ecNumber>
    </recommendedName>
</protein>
<dbReference type="PANTHER" id="PTHR22883">
    <property type="entry name" value="ZINC FINGER DHHC DOMAIN CONTAINING PROTEIN"/>
    <property type="match status" value="1"/>
</dbReference>
<evidence type="ECO:0000256" key="4">
    <source>
        <dbReference type="ARBA" id="ARBA00022989"/>
    </source>
</evidence>
<dbReference type="EMBL" id="GL996524">
    <property type="protein sequence ID" value="EGV63218.1"/>
    <property type="molecule type" value="Genomic_DNA"/>
</dbReference>
<dbReference type="AlphaFoldDB" id="G3B5G5"/>